<dbReference type="PaxDb" id="39947-A0A0P0VS31"/>
<protein>
    <submittedName>
        <fullName evidence="2">Os03g0110700 protein</fullName>
    </submittedName>
</protein>
<feature type="compositionally biased region" description="Basic and acidic residues" evidence="1">
    <location>
        <begin position="198"/>
        <end position="209"/>
    </location>
</feature>
<dbReference type="AlphaFoldDB" id="A0A0P0VS31"/>
<reference evidence="2 3" key="3">
    <citation type="journal article" date="2013" name="Rice">
        <title>Improvement of the Oryza sativa Nipponbare reference genome using next generation sequence and optical map data.</title>
        <authorList>
            <person name="Kawahara Y."/>
            <person name="de la Bastide M."/>
            <person name="Hamilton J.P."/>
            <person name="Kanamori H."/>
            <person name="McCombie W.R."/>
            <person name="Ouyang S."/>
            <person name="Schwartz D.C."/>
            <person name="Tanaka T."/>
            <person name="Wu J."/>
            <person name="Zhou S."/>
            <person name="Childs K.L."/>
            <person name="Davidson R.M."/>
            <person name="Lin H."/>
            <person name="Quesada-Ocampo L."/>
            <person name="Vaillancourt B."/>
            <person name="Sakai H."/>
            <person name="Lee S.S."/>
            <person name="Kim J."/>
            <person name="Numa H."/>
            <person name="Itoh T."/>
            <person name="Buell C.R."/>
            <person name="Matsumoto T."/>
        </authorList>
    </citation>
    <scope>NUCLEOTIDE SEQUENCE [LARGE SCALE GENOMIC DNA]</scope>
    <source>
        <strain evidence="3">cv. Nipponbare</strain>
    </source>
</reference>
<gene>
    <name evidence="2" type="ordered locus">Os03g0110700</name>
    <name evidence="2" type="ORF">OSNPB_030110700</name>
</gene>
<evidence type="ECO:0000313" key="2">
    <source>
        <dbReference type="EMBL" id="BAS81923.1"/>
    </source>
</evidence>
<reference evidence="2 3" key="2">
    <citation type="journal article" date="2013" name="Plant Cell Physiol.">
        <title>Rice Annotation Project Database (RAP-DB): an integrative and interactive database for rice genomics.</title>
        <authorList>
            <person name="Sakai H."/>
            <person name="Lee S.S."/>
            <person name="Tanaka T."/>
            <person name="Numa H."/>
            <person name="Kim J."/>
            <person name="Kawahara Y."/>
            <person name="Wakimoto H."/>
            <person name="Yang C.C."/>
            <person name="Iwamoto M."/>
            <person name="Abe T."/>
            <person name="Yamada Y."/>
            <person name="Muto A."/>
            <person name="Inokuchi H."/>
            <person name="Ikemura T."/>
            <person name="Matsumoto T."/>
            <person name="Sasaki T."/>
            <person name="Itoh T."/>
        </authorList>
    </citation>
    <scope>NUCLEOTIDE SEQUENCE [LARGE SCALE GENOMIC DNA]</scope>
    <source>
        <strain evidence="3">cv. Nipponbare</strain>
    </source>
</reference>
<accession>A0A0P0VS31</accession>
<dbReference type="Gramene" id="Os03t0110700-00">
    <property type="protein sequence ID" value="Os03t0110700-00"/>
    <property type="gene ID" value="Os03g0110700"/>
</dbReference>
<dbReference type="InParanoid" id="A0A0P0VS31"/>
<proteinExistence type="predicted"/>
<keyword evidence="3" id="KW-1185">Reference proteome</keyword>
<feature type="region of interest" description="Disordered" evidence="1">
    <location>
        <begin position="152"/>
        <end position="209"/>
    </location>
</feature>
<sequence length="209" mass="22261">MTCISYSSQLVSSSSSSTSRVWGAQAEAEQLPTEASPPIACITRHHLLLLSLPISLIAFKIISFGNPIPINSATKAPDPLAFPFASFRHLVDGPGASMFLRAGADEVSASPSVSHSNLSLSLSEAHPYHHSRKLRKATRPIISRPPLSRAWARASAADGPGRAVARKRAAAEEEEEEGDGDGDHTALPPRLSTTTSVDETHRRACDHVA</sequence>
<reference evidence="3" key="1">
    <citation type="journal article" date="2005" name="Nature">
        <title>The map-based sequence of the rice genome.</title>
        <authorList>
            <consortium name="International rice genome sequencing project (IRGSP)"/>
            <person name="Matsumoto T."/>
            <person name="Wu J."/>
            <person name="Kanamori H."/>
            <person name="Katayose Y."/>
            <person name="Fujisawa M."/>
            <person name="Namiki N."/>
            <person name="Mizuno H."/>
            <person name="Yamamoto K."/>
            <person name="Antonio B.A."/>
            <person name="Baba T."/>
            <person name="Sakata K."/>
            <person name="Nagamura Y."/>
            <person name="Aoki H."/>
            <person name="Arikawa K."/>
            <person name="Arita K."/>
            <person name="Bito T."/>
            <person name="Chiden Y."/>
            <person name="Fujitsuka N."/>
            <person name="Fukunaka R."/>
            <person name="Hamada M."/>
            <person name="Harada C."/>
            <person name="Hayashi A."/>
            <person name="Hijishita S."/>
            <person name="Honda M."/>
            <person name="Hosokawa S."/>
            <person name="Ichikawa Y."/>
            <person name="Idonuma A."/>
            <person name="Iijima M."/>
            <person name="Ikeda M."/>
            <person name="Ikeno M."/>
            <person name="Ito K."/>
            <person name="Ito S."/>
            <person name="Ito T."/>
            <person name="Ito Y."/>
            <person name="Ito Y."/>
            <person name="Iwabuchi A."/>
            <person name="Kamiya K."/>
            <person name="Karasawa W."/>
            <person name="Kurita K."/>
            <person name="Katagiri S."/>
            <person name="Kikuta A."/>
            <person name="Kobayashi H."/>
            <person name="Kobayashi N."/>
            <person name="Machita K."/>
            <person name="Maehara T."/>
            <person name="Masukawa M."/>
            <person name="Mizubayashi T."/>
            <person name="Mukai Y."/>
            <person name="Nagasaki H."/>
            <person name="Nagata Y."/>
            <person name="Naito S."/>
            <person name="Nakashima M."/>
            <person name="Nakama Y."/>
            <person name="Nakamichi Y."/>
            <person name="Nakamura M."/>
            <person name="Meguro A."/>
            <person name="Negishi M."/>
            <person name="Ohta I."/>
            <person name="Ohta T."/>
            <person name="Okamoto M."/>
            <person name="Ono N."/>
            <person name="Saji S."/>
            <person name="Sakaguchi M."/>
            <person name="Sakai K."/>
            <person name="Shibata M."/>
            <person name="Shimokawa T."/>
            <person name="Song J."/>
            <person name="Takazaki Y."/>
            <person name="Terasawa K."/>
            <person name="Tsugane M."/>
            <person name="Tsuji K."/>
            <person name="Ueda S."/>
            <person name="Waki K."/>
            <person name="Yamagata H."/>
            <person name="Yamamoto M."/>
            <person name="Yamamoto S."/>
            <person name="Yamane H."/>
            <person name="Yoshiki S."/>
            <person name="Yoshihara R."/>
            <person name="Yukawa K."/>
            <person name="Zhong H."/>
            <person name="Yano M."/>
            <person name="Yuan Q."/>
            <person name="Ouyang S."/>
            <person name="Liu J."/>
            <person name="Jones K.M."/>
            <person name="Gansberger K."/>
            <person name="Moffat K."/>
            <person name="Hill J."/>
            <person name="Bera J."/>
            <person name="Fadrosh D."/>
            <person name="Jin S."/>
            <person name="Johri S."/>
            <person name="Kim M."/>
            <person name="Overton L."/>
            <person name="Reardon M."/>
            <person name="Tsitrin T."/>
            <person name="Vuong H."/>
            <person name="Weaver B."/>
            <person name="Ciecko A."/>
            <person name="Tallon L."/>
            <person name="Jackson J."/>
            <person name="Pai G."/>
            <person name="Aken S.V."/>
            <person name="Utterback T."/>
            <person name="Reidmuller S."/>
            <person name="Feldblyum T."/>
            <person name="Hsiao J."/>
            <person name="Zismann V."/>
            <person name="Iobst S."/>
            <person name="de Vazeille A.R."/>
            <person name="Buell C.R."/>
            <person name="Ying K."/>
            <person name="Li Y."/>
            <person name="Lu T."/>
            <person name="Huang Y."/>
            <person name="Zhao Q."/>
            <person name="Feng Q."/>
            <person name="Zhang L."/>
            <person name="Zhu J."/>
            <person name="Weng Q."/>
            <person name="Mu J."/>
            <person name="Lu Y."/>
            <person name="Fan D."/>
            <person name="Liu Y."/>
            <person name="Guan J."/>
            <person name="Zhang Y."/>
            <person name="Yu S."/>
            <person name="Liu X."/>
            <person name="Zhang Y."/>
            <person name="Hong G."/>
            <person name="Han B."/>
            <person name="Choisne N."/>
            <person name="Demange N."/>
            <person name="Orjeda G."/>
            <person name="Samain S."/>
            <person name="Cattolico L."/>
            <person name="Pelletier E."/>
            <person name="Couloux A."/>
            <person name="Segurens B."/>
            <person name="Wincker P."/>
            <person name="D'Hont A."/>
            <person name="Scarpelli C."/>
            <person name="Weissenbach J."/>
            <person name="Salanoubat M."/>
            <person name="Quetier F."/>
            <person name="Yu Y."/>
            <person name="Kim H.R."/>
            <person name="Rambo T."/>
            <person name="Currie J."/>
            <person name="Collura K."/>
            <person name="Luo M."/>
            <person name="Yang T."/>
            <person name="Ammiraju J.S.S."/>
            <person name="Engler F."/>
            <person name="Soderlund C."/>
            <person name="Wing R.A."/>
            <person name="Palmer L.E."/>
            <person name="de la Bastide M."/>
            <person name="Spiegel L."/>
            <person name="Nascimento L."/>
            <person name="Zutavern T."/>
            <person name="O'Shaughnessy A."/>
            <person name="Dike S."/>
            <person name="Dedhia N."/>
            <person name="Preston R."/>
            <person name="Balija V."/>
            <person name="McCombie W.R."/>
            <person name="Chow T."/>
            <person name="Chen H."/>
            <person name="Chung M."/>
            <person name="Chen C."/>
            <person name="Shaw J."/>
            <person name="Wu H."/>
            <person name="Hsiao K."/>
            <person name="Chao Y."/>
            <person name="Chu M."/>
            <person name="Cheng C."/>
            <person name="Hour A."/>
            <person name="Lee P."/>
            <person name="Lin S."/>
            <person name="Lin Y."/>
            <person name="Liou J."/>
            <person name="Liu S."/>
            <person name="Hsing Y."/>
            <person name="Raghuvanshi S."/>
            <person name="Mohanty A."/>
            <person name="Bharti A.K."/>
            <person name="Gaur A."/>
            <person name="Gupta V."/>
            <person name="Kumar D."/>
            <person name="Ravi V."/>
            <person name="Vij S."/>
            <person name="Kapur A."/>
            <person name="Khurana P."/>
            <person name="Khurana P."/>
            <person name="Khurana J.P."/>
            <person name="Tyagi A.K."/>
            <person name="Gaikwad K."/>
            <person name="Singh A."/>
            <person name="Dalal V."/>
            <person name="Srivastava S."/>
            <person name="Dixit A."/>
            <person name="Pal A.K."/>
            <person name="Ghazi I.A."/>
            <person name="Yadav M."/>
            <person name="Pandit A."/>
            <person name="Bhargava A."/>
            <person name="Sureshbabu K."/>
            <person name="Batra K."/>
            <person name="Sharma T.R."/>
            <person name="Mohapatra T."/>
            <person name="Singh N.K."/>
            <person name="Messing J."/>
            <person name="Nelson A.B."/>
            <person name="Fuks G."/>
            <person name="Kavchok S."/>
            <person name="Keizer G."/>
            <person name="Linton E."/>
            <person name="Llaca V."/>
            <person name="Song R."/>
            <person name="Tanyolac B."/>
            <person name="Young S."/>
            <person name="Ho-Il K."/>
            <person name="Hahn J.H."/>
            <person name="Sangsakoo G."/>
            <person name="Vanavichit A."/>
            <person name="de Mattos Luiz.A.T."/>
            <person name="Zimmer P.D."/>
            <person name="Malone G."/>
            <person name="Dellagostin O."/>
            <person name="de Oliveira A.C."/>
            <person name="Bevan M."/>
            <person name="Bancroft I."/>
            <person name="Minx P."/>
            <person name="Cordum H."/>
            <person name="Wilson R."/>
            <person name="Cheng Z."/>
            <person name="Jin W."/>
            <person name="Jiang J."/>
            <person name="Leong S.A."/>
            <person name="Iwama H."/>
            <person name="Gojobori T."/>
            <person name="Itoh T."/>
            <person name="Niimura Y."/>
            <person name="Fujii Y."/>
            <person name="Habara T."/>
            <person name="Sakai H."/>
            <person name="Sato Y."/>
            <person name="Wilson G."/>
            <person name="Kumar K."/>
            <person name="McCouch S."/>
            <person name="Juretic N."/>
            <person name="Hoen D."/>
            <person name="Wright S."/>
            <person name="Bruskiewich R."/>
            <person name="Bureau T."/>
            <person name="Miyao A."/>
            <person name="Hirochika H."/>
            <person name="Nishikawa T."/>
            <person name="Kadowaki K."/>
            <person name="Sugiura M."/>
            <person name="Burr B."/>
            <person name="Sasaki T."/>
        </authorList>
    </citation>
    <scope>NUCLEOTIDE SEQUENCE [LARGE SCALE GENOMIC DNA]</scope>
    <source>
        <strain evidence="3">cv. Nipponbare</strain>
    </source>
</reference>
<organism evidence="2 3">
    <name type="scientific">Oryza sativa subsp. japonica</name>
    <name type="common">Rice</name>
    <dbReference type="NCBI Taxonomy" id="39947"/>
    <lineage>
        <taxon>Eukaryota</taxon>
        <taxon>Viridiplantae</taxon>
        <taxon>Streptophyta</taxon>
        <taxon>Embryophyta</taxon>
        <taxon>Tracheophyta</taxon>
        <taxon>Spermatophyta</taxon>
        <taxon>Magnoliopsida</taxon>
        <taxon>Liliopsida</taxon>
        <taxon>Poales</taxon>
        <taxon>Poaceae</taxon>
        <taxon>BOP clade</taxon>
        <taxon>Oryzoideae</taxon>
        <taxon>Oryzeae</taxon>
        <taxon>Oryzinae</taxon>
        <taxon>Oryza</taxon>
        <taxon>Oryza sativa</taxon>
    </lineage>
</organism>
<dbReference type="Proteomes" id="UP000059680">
    <property type="component" value="Chromosome 3"/>
</dbReference>
<evidence type="ECO:0000313" key="3">
    <source>
        <dbReference type="Proteomes" id="UP000059680"/>
    </source>
</evidence>
<name>A0A0P0VS31_ORYSJ</name>
<evidence type="ECO:0000256" key="1">
    <source>
        <dbReference type="SAM" id="MobiDB-lite"/>
    </source>
</evidence>
<dbReference type="EMBL" id="AP014959">
    <property type="protein sequence ID" value="BAS81923.1"/>
    <property type="molecule type" value="Genomic_DNA"/>
</dbReference>